<gene>
    <name evidence="1" type="ORF">GMARGA_LOCUS15569</name>
</gene>
<evidence type="ECO:0000313" key="1">
    <source>
        <dbReference type="EMBL" id="CAG8742824.1"/>
    </source>
</evidence>
<keyword evidence="2" id="KW-1185">Reference proteome</keyword>
<dbReference type="EMBL" id="CAJVQB010010784">
    <property type="protein sequence ID" value="CAG8742824.1"/>
    <property type="molecule type" value="Genomic_DNA"/>
</dbReference>
<reference evidence="1 2" key="1">
    <citation type="submission" date="2021-06" db="EMBL/GenBank/DDBJ databases">
        <authorList>
            <person name="Kallberg Y."/>
            <person name="Tangrot J."/>
            <person name="Rosling A."/>
        </authorList>
    </citation>
    <scope>NUCLEOTIDE SEQUENCE [LARGE SCALE GENOMIC DNA]</scope>
    <source>
        <strain evidence="1 2">120-4 pot B 10/14</strain>
    </source>
</reference>
<proteinExistence type="predicted"/>
<comment type="caution">
    <text evidence="1">The sequence shown here is derived from an EMBL/GenBank/DDBJ whole genome shotgun (WGS) entry which is preliminary data.</text>
</comment>
<accession>A0ABN7V876</accession>
<name>A0ABN7V876_GIGMA</name>
<organism evidence="1 2">
    <name type="scientific">Gigaspora margarita</name>
    <dbReference type="NCBI Taxonomy" id="4874"/>
    <lineage>
        <taxon>Eukaryota</taxon>
        <taxon>Fungi</taxon>
        <taxon>Fungi incertae sedis</taxon>
        <taxon>Mucoromycota</taxon>
        <taxon>Glomeromycotina</taxon>
        <taxon>Glomeromycetes</taxon>
        <taxon>Diversisporales</taxon>
        <taxon>Gigasporaceae</taxon>
        <taxon>Gigaspora</taxon>
    </lineage>
</organism>
<dbReference type="Proteomes" id="UP000789901">
    <property type="component" value="Unassembled WGS sequence"/>
</dbReference>
<protein>
    <submittedName>
        <fullName evidence="1">36149_t:CDS:1</fullName>
    </submittedName>
</protein>
<sequence>MSQVSKKLGGRLPSDLWNTHIKKGKEISKGNYKGLCNYCPYSKHKDSPQDFEEHLANNCSNVPSNIRQTYLNKVLIDLKTLKNQLKKFIKQKYLILMKVPNLQ</sequence>
<evidence type="ECO:0000313" key="2">
    <source>
        <dbReference type="Proteomes" id="UP000789901"/>
    </source>
</evidence>